<dbReference type="AlphaFoldDB" id="A0A6G1IFH4"/>
<dbReference type="Proteomes" id="UP000799291">
    <property type="component" value="Unassembled WGS sequence"/>
</dbReference>
<sequence>MHTGRRIFTSARLVSINLLRWPDKRTKHGTQSPNIPERYAHKSRRKSITLAPDVSTPNGSKQTWPVPANKLKRLCNHHNHRGLPLGEGKAGTTIPLSPTPSPASQSHPHLALYVTKCPPRRPRQQYQKGGAWPQHETTYIKTNNQNDTEPSVKSGSITGALVHQTGRAGSATTASTST</sequence>
<feature type="compositionally biased region" description="Low complexity" evidence="1">
    <location>
        <begin position="165"/>
        <end position="178"/>
    </location>
</feature>
<reference evidence="2" key="1">
    <citation type="journal article" date="2020" name="Stud. Mycol.">
        <title>101 Dothideomycetes genomes: a test case for predicting lifestyles and emergence of pathogens.</title>
        <authorList>
            <person name="Haridas S."/>
            <person name="Albert R."/>
            <person name="Binder M."/>
            <person name="Bloem J."/>
            <person name="Labutti K."/>
            <person name="Salamov A."/>
            <person name="Andreopoulos B."/>
            <person name="Baker S."/>
            <person name="Barry K."/>
            <person name="Bills G."/>
            <person name="Bluhm B."/>
            <person name="Cannon C."/>
            <person name="Castanera R."/>
            <person name="Culley D."/>
            <person name="Daum C."/>
            <person name="Ezra D."/>
            <person name="Gonzalez J."/>
            <person name="Henrissat B."/>
            <person name="Kuo A."/>
            <person name="Liang C."/>
            <person name="Lipzen A."/>
            <person name="Lutzoni F."/>
            <person name="Magnuson J."/>
            <person name="Mondo S."/>
            <person name="Nolan M."/>
            <person name="Ohm R."/>
            <person name="Pangilinan J."/>
            <person name="Park H.-J."/>
            <person name="Ramirez L."/>
            <person name="Alfaro M."/>
            <person name="Sun H."/>
            <person name="Tritt A."/>
            <person name="Yoshinaga Y."/>
            <person name="Zwiers L.-H."/>
            <person name="Turgeon B."/>
            <person name="Goodwin S."/>
            <person name="Spatafora J."/>
            <person name="Crous P."/>
            <person name="Grigoriev I."/>
        </authorList>
    </citation>
    <scope>NUCLEOTIDE SEQUENCE</scope>
    <source>
        <strain evidence="2">CBS 122367</strain>
    </source>
</reference>
<organism evidence="2 3">
    <name type="scientific">Lentithecium fluviatile CBS 122367</name>
    <dbReference type="NCBI Taxonomy" id="1168545"/>
    <lineage>
        <taxon>Eukaryota</taxon>
        <taxon>Fungi</taxon>
        <taxon>Dikarya</taxon>
        <taxon>Ascomycota</taxon>
        <taxon>Pezizomycotina</taxon>
        <taxon>Dothideomycetes</taxon>
        <taxon>Pleosporomycetidae</taxon>
        <taxon>Pleosporales</taxon>
        <taxon>Massarineae</taxon>
        <taxon>Lentitheciaceae</taxon>
        <taxon>Lentithecium</taxon>
    </lineage>
</organism>
<keyword evidence="3" id="KW-1185">Reference proteome</keyword>
<protein>
    <submittedName>
        <fullName evidence="2">Uncharacterized protein</fullName>
    </submittedName>
</protein>
<evidence type="ECO:0000313" key="3">
    <source>
        <dbReference type="Proteomes" id="UP000799291"/>
    </source>
</evidence>
<gene>
    <name evidence="2" type="ORF">K458DRAFT_166519</name>
</gene>
<name>A0A6G1IFH4_9PLEO</name>
<evidence type="ECO:0000313" key="2">
    <source>
        <dbReference type="EMBL" id="KAF2676962.1"/>
    </source>
</evidence>
<feature type="region of interest" description="Disordered" evidence="1">
    <location>
        <begin position="78"/>
        <end position="107"/>
    </location>
</feature>
<evidence type="ECO:0000256" key="1">
    <source>
        <dbReference type="SAM" id="MobiDB-lite"/>
    </source>
</evidence>
<dbReference type="EMBL" id="MU005627">
    <property type="protein sequence ID" value="KAF2676962.1"/>
    <property type="molecule type" value="Genomic_DNA"/>
</dbReference>
<accession>A0A6G1IFH4</accession>
<feature type="region of interest" description="Disordered" evidence="1">
    <location>
        <begin position="25"/>
        <end position="66"/>
    </location>
</feature>
<feature type="region of interest" description="Disordered" evidence="1">
    <location>
        <begin position="142"/>
        <end position="178"/>
    </location>
</feature>
<feature type="compositionally biased region" description="Polar residues" evidence="1">
    <location>
        <begin position="142"/>
        <end position="157"/>
    </location>
</feature>
<proteinExistence type="predicted"/>